<dbReference type="InterPro" id="IPR021109">
    <property type="entry name" value="Peptidase_aspartic_dom_sf"/>
</dbReference>
<dbReference type="Gene3D" id="2.40.70.10">
    <property type="entry name" value="Acid Proteases"/>
    <property type="match status" value="1"/>
</dbReference>
<dbReference type="Proteomes" id="UP000257109">
    <property type="component" value="Unassembled WGS sequence"/>
</dbReference>
<feature type="region of interest" description="Disordered" evidence="1">
    <location>
        <begin position="129"/>
        <end position="154"/>
    </location>
</feature>
<sequence>MAGNTQQFGIQGGANTSTVISGVNTFNNLRLENQLIELTSLVRQLAIRQHQQVAQRVCGICTSMEHPTDTCPILQKNELENIEFVGADSNLEDSCIRTGSLIISNFRGNRTSRIRIEDLDQPRRIKPIINSKDLGGTTGRHGEPNAVSQFWNDHLPDDSKSERELAWRGYEAVESYHTEVETQPGADSQLQQPAKSVPLSFPNRAILAKRYEIDEDLLKLFRKVEINIPLLDAIQQIPKYAKFLKELCVNRRKKMNGIVEIRGVVSSLCLNLGIFVVPCTISSRTFTDAMLDLGASINVMPASIYKLLNLGDLEPTGMEIQLANRSVVQPLGVLEDVLVQVNKLIFPKDFYVVDMEDESSRERSTLILGLPFYMTAKTKIDVKFNIIEALKHPAEDHSIFSIGAIDGLMEEYFRLGTGHASLADFVNISDIIDCFCTVAVKADSEILSNILHFSYSGNSIFDLIHCRIDEVPRNSQHAKFLFTGTNKQGVKGAANIIRAESDSRIKFQEADQAESATTNRKDHALSRFLSQSTERAAPIFNTLKNGDAFVWTIESKEAFLRLK</sequence>
<comment type="caution">
    <text evidence="2">The sequence shown here is derived from an EMBL/GenBank/DDBJ whole genome shotgun (WGS) entry which is preliminary data.</text>
</comment>
<evidence type="ECO:0000313" key="3">
    <source>
        <dbReference type="Proteomes" id="UP000257109"/>
    </source>
</evidence>
<protein>
    <submittedName>
        <fullName evidence="2">Uncharacterized protein</fullName>
    </submittedName>
</protein>
<dbReference type="PANTHER" id="PTHR33067">
    <property type="entry name" value="RNA-DIRECTED DNA POLYMERASE-RELATED"/>
    <property type="match status" value="1"/>
</dbReference>
<evidence type="ECO:0000313" key="2">
    <source>
        <dbReference type="EMBL" id="RDX95018.1"/>
    </source>
</evidence>
<dbReference type="AlphaFoldDB" id="A0A371GWU2"/>
<dbReference type="EMBL" id="QJKJ01004226">
    <property type="protein sequence ID" value="RDX95018.1"/>
    <property type="molecule type" value="Genomic_DNA"/>
</dbReference>
<reference evidence="2" key="1">
    <citation type="submission" date="2018-05" db="EMBL/GenBank/DDBJ databases">
        <title>Draft genome of Mucuna pruriens seed.</title>
        <authorList>
            <person name="Nnadi N.E."/>
            <person name="Vos R."/>
            <person name="Hasami M.H."/>
            <person name="Devisetty U.K."/>
            <person name="Aguiy J.C."/>
        </authorList>
    </citation>
    <scope>NUCLEOTIDE SEQUENCE [LARGE SCALE GENOMIC DNA]</scope>
    <source>
        <strain evidence="2">JCA_2017</strain>
    </source>
</reference>
<feature type="non-terminal residue" evidence="2">
    <location>
        <position position="1"/>
    </location>
</feature>
<accession>A0A371GWU2</accession>
<name>A0A371GWU2_MUCPR</name>
<dbReference type="CDD" id="cd00303">
    <property type="entry name" value="retropepsin_like"/>
    <property type="match status" value="1"/>
</dbReference>
<keyword evidence="3" id="KW-1185">Reference proteome</keyword>
<evidence type="ECO:0000256" key="1">
    <source>
        <dbReference type="SAM" id="MobiDB-lite"/>
    </source>
</evidence>
<proteinExistence type="predicted"/>
<dbReference type="PANTHER" id="PTHR33067:SF9">
    <property type="entry name" value="RNA-DIRECTED DNA POLYMERASE"/>
    <property type="match status" value="1"/>
</dbReference>
<dbReference type="OrthoDB" id="778454at2759"/>
<feature type="non-terminal residue" evidence="2">
    <location>
        <position position="563"/>
    </location>
</feature>
<organism evidence="2 3">
    <name type="scientific">Mucuna pruriens</name>
    <name type="common">Velvet bean</name>
    <name type="synonym">Dolichos pruriens</name>
    <dbReference type="NCBI Taxonomy" id="157652"/>
    <lineage>
        <taxon>Eukaryota</taxon>
        <taxon>Viridiplantae</taxon>
        <taxon>Streptophyta</taxon>
        <taxon>Embryophyta</taxon>
        <taxon>Tracheophyta</taxon>
        <taxon>Spermatophyta</taxon>
        <taxon>Magnoliopsida</taxon>
        <taxon>eudicotyledons</taxon>
        <taxon>Gunneridae</taxon>
        <taxon>Pentapetalae</taxon>
        <taxon>rosids</taxon>
        <taxon>fabids</taxon>
        <taxon>Fabales</taxon>
        <taxon>Fabaceae</taxon>
        <taxon>Papilionoideae</taxon>
        <taxon>50 kb inversion clade</taxon>
        <taxon>NPAAA clade</taxon>
        <taxon>indigoferoid/millettioid clade</taxon>
        <taxon>Phaseoleae</taxon>
        <taxon>Mucuna</taxon>
    </lineage>
</organism>
<gene>
    <name evidence="2" type="ORF">CR513_22509</name>
</gene>